<evidence type="ECO:0000256" key="12">
    <source>
        <dbReference type="ARBA" id="ARBA00029757"/>
    </source>
</evidence>
<dbReference type="InterPro" id="IPR027417">
    <property type="entry name" value="P-loop_NTPase"/>
</dbReference>
<name>A0A1M4YTC6_9BACT</name>
<evidence type="ECO:0000256" key="5">
    <source>
        <dbReference type="ARBA" id="ARBA00022516"/>
    </source>
</evidence>
<evidence type="ECO:0000256" key="2">
    <source>
        <dbReference type="ARBA" id="ARBA00004870"/>
    </source>
</evidence>
<keyword evidence="5 13" id="KW-0444">Lipid biosynthesis</keyword>
<dbReference type="STRING" id="1121884.SAMN02745131_01741"/>
<evidence type="ECO:0000256" key="11">
    <source>
        <dbReference type="ARBA" id="ARBA00023098"/>
    </source>
</evidence>
<proteinExistence type="inferred from homology"/>
<keyword evidence="14" id="KW-1133">Transmembrane helix</keyword>
<evidence type="ECO:0000256" key="10">
    <source>
        <dbReference type="ARBA" id="ARBA00022840"/>
    </source>
</evidence>
<keyword evidence="9 13" id="KW-0418">Kinase</keyword>
<accession>A0A1M4YTC6</accession>
<comment type="pathway">
    <text evidence="2 13">Glycolipid biosynthesis; lipid IV(A) biosynthesis; lipid IV(A) from (3R)-3-hydroxytetradecanoyl-[acyl-carrier-protein] and UDP-N-acetyl-alpha-D-glucosamine: step 6/6.</text>
</comment>
<keyword evidence="10 13" id="KW-0067">ATP-binding</keyword>
<dbReference type="GO" id="GO:0009029">
    <property type="term" value="F:lipid-A 4'-kinase activity"/>
    <property type="evidence" value="ECO:0007669"/>
    <property type="project" value="UniProtKB-UniRule"/>
</dbReference>
<dbReference type="OrthoDB" id="9766423at2"/>
<dbReference type="PANTHER" id="PTHR42724:SF1">
    <property type="entry name" value="TETRAACYLDISACCHARIDE 4'-KINASE, MITOCHONDRIAL-RELATED"/>
    <property type="match status" value="1"/>
</dbReference>
<dbReference type="GO" id="GO:0005886">
    <property type="term" value="C:plasma membrane"/>
    <property type="evidence" value="ECO:0007669"/>
    <property type="project" value="TreeGrafter"/>
</dbReference>
<evidence type="ECO:0000256" key="9">
    <source>
        <dbReference type="ARBA" id="ARBA00022777"/>
    </source>
</evidence>
<dbReference type="GO" id="GO:0009244">
    <property type="term" value="P:lipopolysaccharide core region biosynthetic process"/>
    <property type="evidence" value="ECO:0007669"/>
    <property type="project" value="TreeGrafter"/>
</dbReference>
<dbReference type="InterPro" id="IPR003758">
    <property type="entry name" value="LpxK"/>
</dbReference>
<comment type="function">
    <text evidence="1 13">Transfers the gamma-phosphate of ATP to the 4'-position of a tetraacyldisaccharide 1-phosphate intermediate (termed DS-1-P) to form tetraacyldisaccharide 1,4'-bis-phosphate (lipid IVA).</text>
</comment>
<dbReference type="PANTHER" id="PTHR42724">
    <property type="entry name" value="TETRAACYLDISACCHARIDE 4'-KINASE"/>
    <property type="match status" value="1"/>
</dbReference>
<keyword evidence="14" id="KW-0472">Membrane</keyword>
<dbReference type="Proteomes" id="UP000184048">
    <property type="component" value="Unassembled WGS sequence"/>
</dbReference>
<evidence type="ECO:0000313" key="15">
    <source>
        <dbReference type="EMBL" id="SHF08586.1"/>
    </source>
</evidence>
<comment type="similarity">
    <text evidence="13">Belongs to the LpxK family.</text>
</comment>
<sequence>MFSNWFLKSFRILLLPFAIVYGLVIWIRNWLYDHNLLRSSSFGLPLICVGNLSVGGTGKSPMVEFLVLHLKHRYKVATLSRGYKRKTKGYALATDETTALDVGDEPMLFHKKFPDIPVAVGEERIVAIPQLLHDNPATQVIILDDAFQHRAIKAGLNIILTEYGNLFTRDFFLPTGDLRDMPSSYKRADIIVVTKCRDGITMQEKIDITEEINPLPHQKVFFSSISYGTPYHITNHKFTFIDDKTEVLLVTGIANPKPLKMFLEDRIQTYYMMPFNDHHIFTIDDWRDIVKRFNSIDSPRKIILTTEKDAMRFLKFRQELSGMPFFVIPIENQFLFGQENEFTNAVISFLDNFKQPS</sequence>
<evidence type="ECO:0000256" key="4">
    <source>
        <dbReference type="ARBA" id="ARBA00016436"/>
    </source>
</evidence>
<dbReference type="RefSeq" id="WP_072834949.1">
    <property type="nucleotide sequence ID" value="NZ_FQUU01000006.1"/>
</dbReference>
<evidence type="ECO:0000256" key="3">
    <source>
        <dbReference type="ARBA" id="ARBA00012071"/>
    </source>
</evidence>
<feature type="transmembrane region" description="Helical" evidence="14">
    <location>
        <begin position="12"/>
        <end position="31"/>
    </location>
</feature>
<keyword evidence="7 13" id="KW-0808">Transferase</keyword>
<dbReference type="HAMAP" id="MF_00409">
    <property type="entry name" value="LpxK"/>
    <property type="match status" value="1"/>
</dbReference>
<dbReference type="GO" id="GO:0005524">
    <property type="term" value="F:ATP binding"/>
    <property type="evidence" value="ECO:0007669"/>
    <property type="project" value="UniProtKB-UniRule"/>
</dbReference>
<evidence type="ECO:0000256" key="13">
    <source>
        <dbReference type="HAMAP-Rule" id="MF_00409"/>
    </source>
</evidence>
<evidence type="ECO:0000256" key="6">
    <source>
        <dbReference type="ARBA" id="ARBA00022556"/>
    </source>
</evidence>
<gene>
    <name evidence="13" type="primary">lpxK</name>
    <name evidence="15" type="ORF">SAMN02745131_01741</name>
</gene>
<evidence type="ECO:0000256" key="7">
    <source>
        <dbReference type="ARBA" id="ARBA00022679"/>
    </source>
</evidence>
<comment type="caution">
    <text evidence="13">Lacks conserved residue(s) required for the propagation of feature annotation.</text>
</comment>
<evidence type="ECO:0000256" key="14">
    <source>
        <dbReference type="SAM" id="Phobius"/>
    </source>
</evidence>
<comment type="catalytic activity">
    <reaction evidence="13">
        <text>a lipid A disaccharide + ATP = a lipid IVA + ADP + H(+)</text>
        <dbReference type="Rhea" id="RHEA:67840"/>
        <dbReference type="ChEBI" id="CHEBI:15378"/>
        <dbReference type="ChEBI" id="CHEBI:30616"/>
        <dbReference type="ChEBI" id="CHEBI:176343"/>
        <dbReference type="ChEBI" id="CHEBI:176425"/>
        <dbReference type="ChEBI" id="CHEBI:456216"/>
        <dbReference type="EC" id="2.7.1.130"/>
    </reaction>
</comment>
<dbReference type="AlphaFoldDB" id="A0A1M4YTC6"/>
<reference evidence="15 16" key="1">
    <citation type="submission" date="2016-11" db="EMBL/GenBank/DDBJ databases">
        <authorList>
            <person name="Jaros S."/>
            <person name="Januszkiewicz K."/>
            <person name="Wedrychowicz H."/>
        </authorList>
    </citation>
    <scope>NUCLEOTIDE SEQUENCE [LARGE SCALE GENOMIC DNA]</scope>
    <source>
        <strain evidence="15 16">DSM 18119</strain>
    </source>
</reference>
<dbReference type="Pfam" id="PF02606">
    <property type="entry name" value="LpxK"/>
    <property type="match status" value="1"/>
</dbReference>
<keyword evidence="16" id="KW-1185">Reference proteome</keyword>
<organism evidence="15 16">
    <name type="scientific">Flavisolibacter ginsengisoli DSM 18119</name>
    <dbReference type="NCBI Taxonomy" id="1121884"/>
    <lineage>
        <taxon>Bacteria</taxon>
        <taxon>Pseudomonadati</taxon>
        <taxon>Bacteroidota</taxon>
        <taxon>Chitinophagia</taxon>
        <taxon>Chitinophagales</taxon>
        <taxon>Chitinophagaceae</taxon>
        <taxon>Flavisolibacter</taxon>
    </lineage>
</organism>
<keyword evidence="14" id="KW-0812">Transmembrane</keyword>
<keyword evidence="11 13" id="KW-0443">Lipid metabolism</keyword>
<dbReference type="NCBIfam" id="TIGR00682">
    <property type="entry name" value="lpxK"/>
    <property type="match status" value="1"/>
</dbReference>
<keyword evidence="8 13" id="KW-0547">Nucleotide-binding</keyword>
<dbReference type="GO" id="GO:0009245">
    <property type="term" value="P:lipid A biosynthetic process"/>
    <property type="evidence" value="ECO:0007669"/>
    <property type="project" value="UniProtKB-UniRule"/>
</dbReference>
<evidence type="ECO:0000256" key="8">
    <source>
        <dbReference type="ARBA" id="ARBA00022741"/>
    </source>
</evidence>
<dbReference type="EC" id="2.7.1.130" evidence="3 13"/>
<dbReference type="SUPFAM" id="SSF52540">
    <property type="entry name" value="P-loop containing nucleoside triphosphate hydrolases"/>
    <property type="match status" value="1"/>
</dbReference>
<evidence type="ECO:0000256" key="1">
    <source>
        <dbReference type="ARBA" id="ARBA00002274"/>
    </source>
</evidence>
<protein>
    <recommendedName>
        <fullName evidence="4 13">Tetraacyldisaccharide 4'-kinase</fullName>
        <ecNumber evidence="3 13">2.7.1.130</ecNumber>
    </recommendedName>
    <alternativeName>
        <fullName evidence="12 13">Lipid A 4'-kinase</fullName>
    </alternativeName>
</protein>
<dbReference type="EMBL" id="FQUU01000006">
    <property type="protein sequence ID" value="SHF08586.1"/>
    <property type="molecule type" value="Genomic_DNA"/>
</dbReference>
<evidence type="ECO:0000313" key="16">
    <source>
        <dbReference type="Proteomes" id="UP000184048"/>
    </source>
</evidence>
<dbReference type="UniPathway" id="UPA00359">
    <property type="reaction ID" value="UER00482"/>
</dbReference>
<keyword evidence="6 13" id="KW-0441">Lipid A biosynthesis</keyword>